<dbReference type="EMBL" id="JACPRF010000226">
    <property type="protein sequence ID" value="MBI2876711.1"/>
    <property type="molecule type" value="Genomic_DNA"/>
</dbReference>
<comment type="caution">
    <text evidence="1">The sequence shown here is derived from an EMBL/GenBank/DDBJ whole genome shotgun (WGS) entry which is preliminary data.</text>
</comment>
<feature type="non-terminal residue" evidence="1">
    <location>
        <position position="180"/>
    </location>
</feature>
<reference evidence="1" key="1">
    <citation type="submission" date="2020-07" db="EMBL/GenBank/DDBJ databases">
        <title>Huge and variable diversity of episymbiotic CPR bacteria and DPANN archaea in groundwater ecosystems.</title>
        <authorList>
            <person name="He C.Y."/>
            <person name="Keren R."/>
            <person name="Whittaker M."/>
            <person name="Farag I.F."/>
            <person name="Doudna J."/>
            <person name="Cate J.H.D."/>
            <person name="Banfield J.F."/>
        </authorList>
    </citation>
    <scope>NUCLEOTIDE SEQUENCE</scope>
    <source>
        <strain evidence="1">NC_groundwater_672_Ag_B-0.1um_62_36</strain>
    </source>
</reference>
<name>A0A932CPH3_UNCTE</name>
<organism evidence="1 2">
    <name type="scientific">Tectimicrobiota bacterium</name>
    <dbReference type="NCBI Taxonomy" id="2528274"/>
    <lineage>
        <taxon>Bacteria</taxon>
        <taxon>Pseudomonadati</taxon>
        <taxon>Nitrospinota/Tectimicrobiota group</taxon>
        <taxon>Candidatus Tectimicrobiota</taxon>
    </lineage>
</organism>
<proteinExistence type="predicted"/>
<evidence type="ECO:0000313" key="1">
    <source>
        <dbReference type="EMBL" id="MBI2876711.1"/>
    </source>
</evidence>
<accession>A0A932CPH3</accession>
<dbReference type="Proteomes" id="UP000769766">
    <property type="component" value="Unassembled WGS sequence"/>
</dbReference>
<dbReference type="Gene3D" id="1.10.3210.10">
    <property type="entry name" value="Hypothetical protein af1432"/>
    <property type="match status" value="1"/>
</dbReference>
<sequence>MLKNPGILPIRRMKGGRGMYSEFIRIQPEDLRPDTIIGFDIYVAGPSNKCTLYRTKDLAFTEGDRKKLILSVWKKFFIRSEDEKEYSAYLENNLKNIINNRMVPIERKAKLLYKVSTNLIKDLMEKPESHDAIMRSKNIIESTIAYLLQSESSFLTFLKITAHDYLTYTHSVNVCTYSIA</sequence>
<protein>
    <submittedName>
        <fullName evidence="1">Uncharacterized protein</fullName>
    </submittedName>
</protein>
<evidence type="ECO:0000313" key="2">
    <source>
        <dbReference type="Proteomes" id="UP000769766"/>
    </source>
</evidence>
<gene>
    <name evidence="1" type="ORF">HYY20_07500</name>
</gene>
<dbReference type="AlphaFoldDB" id="A0A932CPH3"/>